<feature type="non-terminal residue" evidence="1">
    <location>
        <position position="1"/>
    </location>
</feature>
<gene>
    <name evidence="1" type="ORF">N303_02124</name>
</gene>
<name>A0A091GEH1_CUCCA</name>
<organism evidence="1 2">
    <name type="scientific">Cuculus canorus</name>
    <name type="common">Common cuckoo</name>
    <dbReference type="NCBI Taxonomy" id="55661"/>
    <lineage>
        <taxon>Eukaryota</taxon>
        <taxon>Metazoa</taxon>
        <taxon>Chordata</taxon>
        <taxon>Craniata</taxon>
        <taxon>Vertebrata</taxon>
        <taxon>Euteleostomi</taxon>
        <taxon>Archelosauria</taxon>
        <taxon>Archosauria</taxon>
        <taxon>Dinosauria</taxon>
        <taxon>Saurischia</taxon>
        <taxon>Theropoda</taxon>
        <taxon>Coelurosauria</taxon>
        <taxon>Aves</taxon>
        <taxon>Neognathae</taxon>
        <taxon>Neoaves</taxon>
        <taxon>Otidimorphae</taxon>
        <taxon>Cuculiformes</taxon>
        <taxon>Cuculidae</taxon>
        <taxon>Cuculus</taxon>
    </lineage>
</organism>
<dbReference type="Proteomes" id="UP000053760">
    <property type="component" value="Unassembled WGS sequence"/>
</dbReference>
<keyword evidence="2" id="KW-1185">Reference proteome</keyword>
<feature type="non-terminal residue" evidence="1">
    <location>
        <position position="55"/>
    </location>
</feature>
<evidence type="ECO:0000313" key="2">
    <source>
        <dbReference type="Proteomes" id="UP000053760"/>
    </source>
</evidence>
<evidence type="ECO:0000313" key="1">
    <source>
        <dbReference type="EMBL" id="KFO80343.1"/>
    </source>
</evidence>
<reference evidence="1 2" key="1">
    <citation type="submission" date="2014-04" db="EMBL/GenBank/DDBJ databases">
        <title>Genome evolution of avian class.</title>
        <authorList>
            <person name="Zhang G."/>
            <person name="Li C."/>
        </authorList>
    </citation>
    <scope>NUCLEOTIDE SEQUENCE [LARGE SCALE GENOMIC DNA]</scope>
    <source>
        <strain evidence="1">BGI_N303</strain>
    </source>
</reference>
<accession>A0A091GEH1</accession>
<dbReference type="AlphaFoldDB" id="A0A091GEH1"/>
<protein>
    <recommendedName>
        <fullName evidence="3">Nidogen G2 beta-barrel domain-containing protein</fullName>
    </recommendedName>
</protein>
<evidence type="ECO:0008006" key="3">
    <source>
        <dbReference type="Google" id="ProtNLM"/>
    </source>
</evidence>
<proteinExistence type="predicted"/>
<sequence>NGYKLERGRFSLDIRTNFFTMRVVRHWHRLPREAVDAPSLEVFKARLDGALGSLI</sequence>
<dbReference type="EMBL" id="KL448103">
    <property type="protein sequence ID" value="KFO80343.1"/>
    <property type="molecule type" value="Genomic_DNA"/>
</dbReference>